<comment type="caution">
    <text evidence="2">The sequence shown here is derived from an EMBL/GenBank/DDBJ whole genome shotgun (WGS) entry which is preliminary data.</text>
</comment>
<evidence type="ECO:0000256" key="1">
    <source>
        <dbReference type="SAM" id="MobiDB-lite"/>
    </source>
</evidence>
<dbReference type="EMBL" id="AZGY01000016">
    <property type="protein sequence ID" value="KZZ92028.1"/>
    <property type="molecule type" value="Genomic_DNA"/>
</dbReference>
<name>A0A167Z1E0_9HYPO</name>
<proteinExistence type="predicted"/>
<sequence>MIVQKDAFVQTQIAAIEQLIQSRVLLSQQLKRYKEQIQARIKALSRYLEIEHQCRTLVSELAFDLGKANALENVRNLLKTLGTDAKETPVRTPTKPATKTQRKYRKKKPLH</sequence>
<reference evidence="2 3" key="1">
    <citation type="journal article" date="2016" name="Genome Biol. Evol.">
        <title>Divergent and convergent evolution of fungal pathogenicity.</title>
        <authorList>
            <person name="Shang Y."/>
            <person name="Xiao G."/>
            <person name="Zheng P."/>
            <person name="Cen K."/>
            <person name="Zhan S."/>
            <person name="Wang C."/>
        </authorList>
    </citation>
    <scope>NUCLEOTIDE SEQUENCE [LARGE SCALE GENOMIC DNA]</scope>
    <source>
        <strain evidence="2 3">RCEF 2490</strain>
    </source>
</reference>
<accession>A0A167Z1E0</accession>
<feature type="compositionally biased region" description="Basic residues" evidence="1">
    <location>
        <begin position="100"/>
        <end position="111"/>
    </location>
</feature>
<evidence type="ECO:0000313" key="2">
    <source>
        <dbReference type="EMBL" id="KZZ92028.1"/>
    </source>
</evidence>
<feature type="region of interest" description="Disordered" evidence="1">
    <location>
        <begin position="82"/>
        <end position="111"/>
    </location>
</feature>
<evidence type="ECO:0000313" key="3">
    <source>
        <dbReference type="Proteomes" id="UP000078544"/>
    </source>
</evidence>
<dbReference type="AlphaFoldDB" id="A0A167Z1E0"/>
<keyword evidence="3" id="KW-1185">Reference proteome</keyword>
<protein>
    <submittedName>
        <fullName evidence="2">Uncharacterized protein</fullName>
    </submittedName>
</protein>
<gene>
    <name evidence="2" type="ORF">AAL_06238</name>
</gene>
<dbReference type="Proteomes" id="UP000078544">
    <property type="component" value="Unassembled WGS sequence"/>
</dbReference>
<organism evidence="2 3">
    <name type="scientific">Moelleriella libera RCEF 2490</name>
    <dbReference type="NCBI Taxonomy" id="1081109"/>
    <lineage>
        <taxon>Eukaryota</taxon>
        <taxon>Fungi</taxon>
        <taxon>Dikarya</taxon>
        <taxon>Ascomycota</taxon>
        <taxon>Pezizomycotina</taxon>
        <taxon>Sordariomycetes</taxon>
        <taxon>Hypocreomycetidae</taxon>
        <taxon>Hypocreales</taxon>
        <taxon>Clavicipitaceae</taxon>
        <taxon>Moelleriella</taxon>
    </lineage>
</organism>